<feature type="domain" description="Poly(A) RNA polymerase mitochondrial-like central palm" evidence="10">
    <location>
        <begin position="134"/>
        <end position="265"/>
    </location>
</feature>
<name>A0A3N2Q2T9_SODAK</name>
<evidence type="ECO:0000313" key="12">
    <source>
        <dbReference type="Proteomes" id="UP000272025"/>
    </source>
</evidence>
<feature type="compositionally biased region" description="Basic and acidic residues" evidence="8">
    <location>
        <begin position="1064"/>
        <end position="1074"/>
    </location>
</feature>
<dbReference type="SUPFAM" id="SSF81301">
    <property type="entry name" value="Nucleotidyltransferase"/>
    <property type="match status" value="1"/>
</dbReference>
<gene>
    <name evidence="11" type="ORF">SODALDRAFT_338518</name>
</gene>
<reference evidence="11 12" key="1">
    <citation type="journal article" date="2018" name="Mol. Ecol.">
        <title>The obligate alkalophilic soda-lake fungus Sodiomyces alkalinus has shifted to a protein diet.</title>
        <authorList>
            <person name="Grum-Grzhimaylo A.A."/>
            <person name="Falkoski D.L."/>
            <person name="van den Heuvel J."/>
            <person name="Valero-Jimenez C.A."/>
            <person name="Min B."/>
            <person name="Choi I.G."/>
            <person name="Lipzen A."/>
            <person name="Daum C.G."/>
            <person name="Aanen D.K."/>
            <person name="Tsang A."/>
            <person name="Henrissat B."/>
            <person name="Bilanenko E.N."/>
            <person name="de Vries R.P."/>
            <person name="van Kan J.A.L."/>
            <person name="Grigoriev I.V."/>
            <person name="Debets A.J.M."/>
        </authorList>
    </citation>
    <scope>NUCLEOTIDE SEQUENCE [LARGE SCALE GENOMIC DNA]</scope>
    <source>
        <strain evidence="11 12">F11</strain>
    </source>
</reference>
<dbReference type="CDD" id="cd05402">
    <property type="entry name" value="NT_PAP_TUTase"/>
    <property type="match status" value="1"/>
</dbReference>
<keyword evidence="7" id="KW-0460">Magnesium</keyword>
<dbReference type="SUPFAM" id="SSF81631">
    <property type="entry name" value="PAP/OAS1 substrate-binding domain"/>
    <property type="match status" value="1"/>
</dbReference>
<evidence type="ECO:0000256" key="7">
    <source>
        <dbReference type="ARBA" id="ARBA00022842"/>
    </source>
</evidence>
<comment type="cofactor">
    <cofactor evidence="1">
        <name>Mn(2+)</name>
        <dbReference type="ChEBI" id="CHEBI:29035"/>
    </cofactor>
</comment>
<feature type="compositionally biased region" description="Basic and acidic residues" evidence="8">
    <location>
        <begin position="1092"/>
        <end position="1110"/>
    </location>
</feature>
<evidence type="ECO:0000256" key="5">
    <source>
        <dbReference type="ARBA" id="ARBA00022679"/>
    </source>
</evidence>
<evidence type="ECO:0000259" key="10">
    <source>
        <dbReference type="Pfam" id="PF22600"/>
    </source>
</evidence>
<organism evidence="11 12">
    <name type="scientific">Sodiomyces alkalinus (strain CBS 110278 / VKM F-3762 / F11)</name>
    <name type="common">Alkaliphilic filamentous fungus</name>
    <dbReference type="NCBI Taxonomy" id="1314773"/>
    <lineage>
        <taxon>Eukaryota</taxon>
        <taxon>Fungi</taxon>
        <taxon>Dikarya</taxon>
        <taxon>Ascomycota</taxon>
        <taxon>Pezizomycotina</taxon>
        <taxon>Sordariomycetes</taxon>
        <taxon>Hypocreomycetidae</taxon>
        <taxon>Glomerellales</taxon>
        <taxon>Plectosphaerellaceae</taxon>
        <taxon>Sodiomyces</taxon>
    </lineage>
</organism>
<protein>
    <recommendedName>
        <fullName evidence="4">polynucleotide adenylyltransferase</fullName>
        <ecNumber evidence="4">2.7.7.19</ecNumber>
    </recommendedName>
</protein>
<dbReference type="RefSeq" id="XP_028468794.1">
    <property type="nucleotide sequence ID" value="XM_028612784.1"/>
</dbReference>
<comment type="similarity">
    <text evidence="3">Belongs to the DNA polymerase type-B-like family.</text>
</comment>
<evidence type="ECO:0000259" key="9">
    <source>
        <dbReference type="Pfam" id="PF03828"/>
    </source>
</evidence>
<dbReference type="STRING" id="1314773.A0A3N2Q2T9"/>
<feature type="region of interest" description="Disordered" evidence="8">
    <location>
        <begin position="451"/>
        <end position="500"/>
    </location>
</feature>
<feature type="compositionally biased region" description="Low complexity" evidence="8">
    <location>
        <begin position="592"/>
        <end position="613"/>
    </location>
</feature>
<dbReference type="PANTHER" id="PTHR12271">
    <property type="entry name" value="POLY A POLYMERASE CID PAP -RELATED"/>
    <property type="match status" value="1"/>
</dbReference>
<comment type="cofactor">
    <cofactor evidence="2">
        <name>Mg(2+)</name>
        <dbReference type="ChEBI" id="CHEBI:18420"/>
    </cofactor>
</comment>
<dbReference type="EC" id="2.7.7.19" evidence="4"/>
<feature type="compositionally biased region" description="Low complexity" evidence="8">
    <location>
        <begin position="875"/>
        <end position="886"/>
    </location>
</feature>
<dbReference type="GO" id="GO:0010605">
    <property type="term" value="P:negative regulation of macromolecule metabolic process"/>
    <property type="evidence" value="ECO:0007669"/>
    <property type="project" value="UniProtKB-ARBA"/>
</dbReference>
<dbReference type="OrthoDB" id="2274644at2759"/>
<feature type="compositionally biased region" description="Polar residues" evidence="8">
    <location>
        <begin position="690"/>
        <end position="737"/>
    </location>
</feature>
<feature type="region of interest" description="Disordered" evidence="8">
    <location>
        <begin position="689"/>
        <end position="781"/>
    </location>
</feature>
<keyword evidence="12" id="KW-1185">Reference proteome</keyword>
<keyword evidence="6" id="KW-0479">Metal-binding</keyword>
<feature type="compositionally biased region" description="Polar residues" evidence="8">
    <location>
        <begin position="60"/>
        <end position="81"/>
    </location>
</feature>
<dbReference type="PANTHER" id="PTHR12271:SF113">
    <property type="entry name" value="POLY(A) RNA POLYMERASE CID11"/>
    <property type="match status" value="1"/>
</dbReference>
<feature type="compositionally biased region" description="Polar residues" evidence="8">
    <location>
        <begin position="490"/>
        <end position="500"/>
    </location>
</feature>
<proteinExistence type="inferred from homology"/>
<dbReference type="Proteomes" id="UP000272025">
    <property type="component" value="Unassembled WGS sequence"/>
</dbReference>
<dbReference type="GO" id="GO:0046872">
    <property type="term" value="F:metal ion binding"/>
    <property type="evidence" value="ECO:0007669"/>
    <property type="project" value="UniProtKB-KW"/>
</dbReference>
<dbReference type="GO" id="GO:1990817">
    <property type="term" value="F:poly(A) RNA polymerase activity"/>
    <property type="evidence" value="ECO:0007669"/>
    <property type="project" value="UniProtKB-EC"/>
</dbReference>
<evidence type="ECO:0000256" key="1">
    <source>
        <dbReference type="ARBA" id="ARBA00001936"/>
    </source>
</evidence>
<feature type="compositionally biased region" description="Polar residues" evidence="8">
    <location>
        <begin position="1133"/>
        <end position="1146"/>
    </location>
</feature>
<dbReference type="Gene3D" id="1.10.1410.10">
    <property type="match status" value="1"/>
</dbReference>
<dbReference type="EMBL" id="ML119052">
    <property type="protein sequence ID" value="ROT40988.1"/>
    <property type="molecule type" value="Genomic_DNA"/>
</dbReference>
<sequence>MPSQKQAHSHQNHQHQGEVPHQLPSRPRGGRKQAPQPHSSSVPSTPPQRARNFTYGSREPSPTNHNNHSPRSAYSETNSALPSLRPLPTSGCQFETAQGNFRRRMPYNIGTGMVERVDPEKIKAKLSEDDERKLTTDMRELYDRLLPTPRVEENRRKLVAKLEKIFNDEWPGNEIRVHLFGSSGNLLCSDDSDVDICITTPWKVLEGVCIIAELLHRKGMKKVVCISAAKVPIVKIWDPELGLACDMNVNNTLALENTRMVRTYVEIDPRVRPLAMIIKYWTRKRILNDAAFGSTLSSYTWICLIIAFLQLRDPPVVPALHQVKDKRLRNKEGTESSFADDVEKLKECTGQNTSTLGELLFQFFRYYAHEFDYDKYVLSVRLGRILPRAEKKWMHNLCIEEPFNTGRNLGNTADEYSFRGLHLELRRAFDLISEAKLAECCEQYVFPKEEPPPPFIRPPNAPRPVMIRSSSQQQSGRGGRGSNRGRHSNTYRNGSLNRRASSSVAYDTNSMYLPPVTLTPQDLAWYAQQPPSAAPFPYTIMSAAMIAQSQQQQQQQQQAQQQDGTIGLQLYNQSQVIQQIQAQMTAQLQAQQQQRMQASSSSQQPQQKQQQQQQPPPQAQPQTQQQGASGRSRTNSLENGTPLSAPLAGPDWYSIYPFAYPFFPTSGYTYPSSPATTASAAVPEYRRSMQRSGVSAESGTSVAGSSLRSQSQPASRTISAGQHGQPFSGSAPSTNGTMGPRYMNGVSIPSFMPEDVDYDAGPAQPSSDSPASEEGPYVGYYTPEIASPEKRAQVASNGIAFGDLTQSGQGQRRRLSTEQLPQALLDRRIRKASRSPSPLGHSRSFSIGNSSSPATPSPFPVSSSRTAARPLVVNGTGSSTLRTSSLPPQAPQPSGLSEEASFPVADSSPHPEEQAAHATRSGPMENQTTASTVEPTPAQPSVPVIVNGSTNMAAAGAQVSPSMRPAAALPPAMEEASFRDRIALMSMDPYLANQSLFQSDWAYAGQSAMARQRALSRQPQNGVIAPLDLAIRDNRVAGHFSGTESAHLSPINEARSPSPTAVRRGGESSVKNDKLAGSSYCPNVDTQTEYAGPEHPRGHGSESAAKDHRAAQTLQAQPSSHSRHAKAGGGNTGTAHSQAGHTSQHPHTPPQGPGSRPKTNASRENGHVRGAKSESFNAEGVWQKATKGRRKGGGDGRNGAAGFLPSEQPPRHEADRKGG</sequence>
<dbReference type="AlphaFoldDB" id="A0A3N2Q2T9"/>
<dbReference type="GO" id="GO:0031123">
    <property type="term" value="P:RNA 3'-end processing"/>
    <property type="evidence" value="ECO:0007669"/>
    <property type="project" value="TreeGrafter"/>
</dbReference>
<evidence type="ECO:0000256" key="4">
    <source>
        <dbReference type="ARBA" id="ARBA00012388"/>
    </source>
</evidence>
<dbReference type="GeneID" id="39581262"/>
<feature type="region of interest" description="Disordered" evidence="8">
    <location>
        <begin position="803"/>
        <end position="822"/>
    </location>
</feature>
<feature type="compositionally biased region" description="Polar residues" evidence="8">
    <location>
        <begin position="1080"/>
        <end position="1089"/>
    </location>
</feature>
<dbReference type="Gene3D" id="3.30.460.10">
    <property type="entry name" value="Beta Polymerase, domain 2"/>
    <property type="match status" value="1"/>
</dbReference>
<dbReference type="Pfam" id="PF03828">
    <property type="entry name" value="PAP_assoc"/>
    <property type="match status" value="1"/>
</dbReference>
<evidence type="ECO:0000256" key="3">
    <source>
        <dbReference type="ARBA" id="ARBA00008593"/>
    </source>
</evidence>
<feature type="region of interest" description="Disordered" evidence="8">
    <location>
        <begin position="592"/>
        <end position="643"/>
    </location>
</feature>
<accession>A0A3N2Q2T9</accession>
<feature type="compositionally biased region" description="Basic and acidic residues" evidence="8">
    <location>
        <begin position="1209"/>
        <end position="1219"/>
    </location>
</feature>
<feature type="compositionally biased region" description="Polar residues" evidence="8">
    <location>
        <begin position="627"/>
        <end position="642"/>
    </location>
</feature>
<feature type="compositionally biased region" description="Pro residues" evidence="8">
    <location>
        <begin position="452"/>
        <end position="462"/>
    </location>
</feature>
<feature type="region of interest" description="Disordered" evidence="8">
    <location>
        <begin position="1"/>
        <end position="90"/>
    </location>
</feature>
<dbReference type="InterPro" id="IPR043519">
    <property type="entry name" value="NT_sf"/>
</dbReference>
<evidence type="ECO:0000256" key="6">
    <source>
        <dbReference type="ARBA" id="ARBA00022723"/>
    </source>
</evidence>
<dbReference type="Pfam" id="PF22600">
    <property type="entry name" value="MTPAP-like_central"/>
    <property type="match status" value="1"/>
</dbReference>
<feature type="domain" description="PAP-associated" evidence="9">
    <location>
        <begin position="355"/>
        <end position="405"/>
    </location>
</feature>
<keyword evidence="5" id="KW-0808">Transferase</keyword>
<feature type="compositionally biased region" description="Polar residues" evidence="8">
    <location>
        <begin position="924"/>
        <end position="934"/>
    </location>
</feature>
<evidence type="ECO:0000313" key="11">
    <source>
        <dbReference type="EMBL" id="ROT40988.1"/>
    </source>
</evidence>
<feature type="compositionally biased region" description="Polar residues" evidence="8">
    <location>
        <begin position="843"/>
        <end position="866"/>
    </location>
</feature>
<evidence type="ECO:0000256" key="8">
    <source>
        <dbReference type="SAM" id="MobiDB-lite"/>
    </source>
</evidence>
<dbReference type="InterPro" id="IPR054708">
    <property type="entry name" value="MTPAP-like_central"/>
</dbReference>
<feature type="region of interest" description="Disordered" evidence="8">
    <location>
        <begin position="1042"/>
        <end position="1219"/>
    </location>
</feature>
<evidence type="ECO:0000256" key="2">
    <source>
        <dbReference type="ARBA" id="ARBA00001946"/>
    </source>
</evidence>
<dbReference type="InterPro" id="IPR002058">
    <property type="entry name" value="PAP_assoc"/>
</dbReference>
<feature type="region of interest" description="Disordered" evidence="8">
    <location>
        <begin position="828"/>
        <end position="942"/>
    </location>
</feature>